<organism evidence="2">
    <name type="scientific">uncultured Solirubrobacteraceae bacterium</name>
    <dbReference type="NCBI Taxonomy" id="1162706"/>
    <lineage>
        <taxon>Bacteria</taxon>
        <taxon>Bacillati</taxon>
        <taxon>Actinomycetota</taxon>
        <taxon>Thermoleophilia</taxon>
        <taxon>Solirubrobacterales</taxon>
        <taxon>Solirubrobacteraceae</taxon>
        <taxon>environmental samples</taxon>
    </lineage>
</organism>
<dbReference type="InterPro" id="IPR036513">
    <property type="entry name" value="STAS_dom_sf"/>
</dbReference>
<dbReference type="AlphaFoldDB" id="A0A6J4T6P1"/>
<accession>A0A6J4T6P1</accession>
<dbReference type="CDD" id="cd07043">
    <property type="entry name" value="STAS_anti-anti-sigma_factors"/>
    <property type="match status" value="1"/>
</dbReference>
<proteinExistence type="predicted"/>
<dbReference type="SUPFAM" id="SSF52091">
    <property type="entry name" value="SpoIIaa-like"/>
    <property type="match status" value="1"/>
</dbReference>
<dbReference type="Gene3D" id="3.30.750.24">
    <property type="entry name" value="STAS domain"/>
    <property type="match status" value="1"/>
</dbReference>
<evidence type="ECO:0000313" key="2">
    <source>
        <dbReference type="EMBL" id="CAA9514548.1"/>
    </source>
</evidence>
<gene>
    <name evidence="2" type="ORF">AVDCRST_MAG13-2994</name>
</gene>
<dbReference type="PROSITE" id="PS50801">
    <property type="entry name" value="STAS"/>
    <property type="match status" value="1"/>
</dbReference>
<evidence type="ECO:0000259" key="1">
    <source>
        <dbReference type="PROSITE" id="PS50801"/>
    </source>
</evidence>
<dbReference type="EMBL" id="CADCVO010000486">
    <property type="protein sequence ID" value="CAA9514548.1"/>
    <property type="molecule type" value="Genomic_DNA"/>
</dbReference>
<feature type="domain" description="STAS" evidence="1">
    <location>
        <begin position="29"/>
        <end position="84"/>
    </location>
</feature>
<sequence length="123" mass="13111">MGGHPREEARPAHELLQMDVRGDDPRRAVLVLRGELDHVSAGSVRRAVERLASDGREEIVLDLSALDFMDAGGLKLLYGLRDRAAGAACSIVDGSLAAARLLELIPGPRPLPRGHAHPTAAPE</sequence>
<protein>
    <recommendedName>
        <fullName evidence="1">STAS domain-containing protein</fullName>
    </recommendedName>
</protein>
<name>A0A6J4T6P1_9ACTN</name>
<dbReference type="Pfam" id="PF01740">
    <property type="entry name" value="STAS"/>
    <property type="match status" value="1"/>
</dbReference>
<dbReference type="InterPro" id="IPR002645">
    <property type="entry name" value="STAS_dom"/>
</dbReference>
<reference evidence="2" key="1">
    <citation type="submission" date="2020-02" db="EMBL/GenBank/DDBJ databases">
        <authorList>
            <person name="Meier V. D."/>
        </authorList>
    </citation>
    <scope>NUCLEOTIDE SEQUENCE</scope>
    <source>
        <strain evidence="2">AVDCRST_MAG13</strain>
    </source>
</reference>